<dbReference type="EMBL" id="BHXC01000006">
    <property type="protein sequence ID" value="GCB90314.1"/>
    <property type="molecule type" value="Genomic_DNA"/>
</dbReference>
<sequence length="372" mass="40106">MPAATNGANGAAPGATVSATGGVPFVVGSNHYSEQNFQFSLVQDSSAHEYVHNITPGGFLRGIRIQVSNSGGSGSAKYHEDAPWSIIQSISLENIDGSPIKYPMNGFSWYLQNKYCAPWHGDPGRGPRARNIGHSGGNFSFELRMFPEIRDTAGVLANTDARAQYRIRITMAPASQVYSTVPATMPITTVTGVMDAWAQTDTADLHGNPIQARPDGLAVAAITRHQILTLNAAGADNTFQLTNTGNEVRCLIIVARDSKGVRQDYLSSPVRFRLDDRSLSVFSPTTIVNKMTDFYPFLANGTSHRETGVYVIPRFRRPGDLIGEYWLGTSNATYLVIESSTPNDAANVPGTAEFITDEVVPVAPVPVELEGV</sequence>
<name>A0A401QY69_STRNR</name>
<evidence type="ECO:0000313" key="2">
    <source>
        <dbReference type="Proteomes" id="UP000288351"/>
    </source>
</evidence>
<gene>
    <name evidence="1" type="ORF">SALB_03018</name>
</gene>
<protein>
    <submittedName>
        <fullName evidence="1">Uncharacterized protein</fullName>
    </submittedName>
</protein>
<reference evidence="1 2" key="1">
    <citation type="journal article" date="2019" name="Microbiol. Resour. Announc.">
        <title>Draft Genome Sequence of the Most Traditional epsilon-Poly-l-Lysine Producer, Streptomyces albulus NBRC14147.</title>
        <authorList>
            <person name="Yamanaka K."/>
            <person name="Hamano Y."/>
        </authorList>
    </citation>
    <scope>NUCLEOTIDE SEQUENCE [LARGE SCALE GENOMIC DNA]</scope>
    <source>
        <strain evidence="1 2">NBRC 14147</strain>
    </source>
</reference>
<comment type="caution">
    <text evidence="1">The sequence shown here is derived from an EMBL/GenBank/DDBJ whole genome shotgun (WGS) entry which is preliminary data.</text>
</comment>
<dbReference type="Proteomes" id="UP000288351">
    <property type="component" value="Unassembled WGS sequence"/>
</dbReference>
<evidence type="ECO:0000313" key="1">
    <source>
        <dbReference type="EMBL" id="GCB90314.1"/>
    </source>
</evidence>
<dbReference type="RefSeq" id="WP_124428120.1">
    <property type="nucleotide sequence ID" value="NZ_BHXC01000006.1"/>
</dbReference>
<dbReference type="AlphaFoldDB" id="A0A401QY69"/>
<accession>A0A401QY69</accession>
<organism evidence="1 2">
    <name type="scientific">Streptomyces noursei</name>
    <name type="common">Streptomyces albulus</name>
    <dbReference type="NCBI Taxonomy" id="1971"/>
    <lineage>
        <taxon>Bacteria</taxon>
        <taxon>Bacillati</taxon>
        <taxon>Actinomycetota</taxon>
        <taxon>Actinomycetes</taxon>
        <taxon>Kitasatosporales</taxon>
        <taxon>Streptomycetaceae</taxon>
        <taxon>Streptomyces</taxon>
    </lineage>
</organism>
<proteinExistence type="predicted"/>